<evidence type="ECO:0000256" key="1">
    <source>
        <dbReference type="ARBA" id="ARBA00004571"/>
    </source>
</evidence>
<accession>A0A1I6Y9C8</accession>
<dbReference type="InterPro" id="IPR036942">
    <property type="entry name" value="Beta-barrel_TonB_sf"/>
</dbReference>
<protein>
    <submittedName>
        <fullName evidence="10">Outer membrane receptor proteins, mostly Fe transport</fullName>
    </submittedName>
</protein>
<dbReference type="Proteomes" id="UP000236454">
    <property type="component" value="Unassembled WGS sequence"/>
</dbReference>
<evidence type="ECO:0000259" key="9">
    <source>
        <dbReference type="Pfam" id="PF07715"/>
    </source>
</evidence>
<comment type="similarity">
    <text evidence="8">Belongs to the TonB-dependent receptor family.</text>
</comment>
<evidence type="ECO:0000256" key="7">
    <source>
        <dbReference type="ARBA" id="ARBA00023237"/>
    </source>
</evidence>
<evidence type="ECO:0000256" key="2">
    <source>
        <dbReference type="ARBA" id="ARBA00022448"/>
    </source>
</evidence>
<dbReference type="GO" id="GO:0015344">
    <property type="term" value="F:siderophore uptake transmembrane transporter activity"/>
    <property type="evidence" value="ECO:0007669"/>
    <property type="project" value="TreeGrafter"/>
</dbReference>
<dbReference type="RefSeq" id="WP_090246425.1">
    <property type="nucleotide sequence ID" value="NZ_FPAS01000001.1"/>
</dbReference>
<keyword evidence="4 8" id="KW-0812">Transmembrane</keyword>
<dbReference type="Gene3D" id="2.170.130.10">
    <property type="entry name" value="TonB-dependent receptor, plug domain"/>
    <property type="match status" value="1"/>
</dbReference>
<evidence type="ECO:0000313" key="10">
    <source>
        <dbReference type="EMBL" id="SFT46774.1"/>
    </source>
</evidence>
<dbReference type="AlphaFoldDB" id="A0A1I6Y9C8"/>
<feature type="domain" description="TonB-dependent receptor plug" evidence="9">
    <location>
        <begin position="120"/>
        <end position="220"/>
    </location>
</feature>
<dbReference type="InterPro" id="IPR012910">
    <property type="entry name" value="Plug_dom"/>
</dbReference>
<dbReference type="InterPro" id="IPR008969">
    <property type="entry name" value="CarboxyPept-like_regulatory"/>
</dbReference>
<name>A0A1I6Y9C8_9FLAO</name>
<dbReference type="PROSITE" id="PS52016">
    <property type="entry name" value="TONB_DEPENDENT_REC_3"/>
    <property type="match status" value="1"/>
</dbReference>
<comment type="subcellular location">
    <subcellularLocation>
        <location evidence="1 8">Cell outer membrane</location>
        <topology evidence="1 8">Multi-pass membrane protein</topology>
    </subcellularLocation>
</comment>
<evidence type="ECO:0000256" key="8">
    <source>
        <dbReference type="PROSITE-ProRule" id="PRU01360"/>
    </source>
</evidence>
<dbReference type="InterPro" id="IPR039426">
    <property type="entry name" value="TonB-dep_rcpt-like"/>
</dbReference>
<dbReference type="SUPFAM" id="SSF56935">
    <property type="entry name" value="Porins"/>
    <property type="match status" value="1"/>
</dbReference>
<dbReference type="Pfam" id="PF07715">
    <property type="entry name" value="Plug"/>
    <property type="match status" value="1"/>
</dbReference>
<proteinExistence type="inferred from homology"/>
<keyword evidence="2 8" id="KW-0813">Transport</keyword>
<evidence type="ECO:0000256" key="4">
    <source>
        <dbReference type="ARBA" id="ARBA00022692"/>
    </source>
</evidence>
<keyword evidence="11" id="KW-1185">Reference proteome</keyword>
<keyword evidence="7 8" id="KW-0998">Cell outer membrane</keyword>
<dbReference type="Gene3D" id="2.40.170.20">
    <property type="entry name" value="TonB-dependent receptor, beta-barrel domain"/>
    <property type="match status" value="1"/>
</dbReference>
<keyword evidence="10" id="KW-0675">Receptor</keyword>
<dbReference type="PANTHER" id="PTHR30069">
    <property type="entry name" value="TONB-DEPENDENT OUTER MEMBRANE RECEPTOR"/>
    <property type="match status" value="1"/>
</dbReference>
<keyword evidence="3 8" id="KW-1134">Transmembrane beta strand</keyword>
<dbReference type="OrthoDB" id="9764669at2"/>
<dbReference type="PANTHER" id="PTHR30069:SF29">
    <property type="entry name" value="HEMOGLOBIN AND HEMOGLOBIN-HAPTOGLOBIN-BINDING PROTEIN 1-RELATED"/>
    <property type="match status" value="1"/>
</dbReference>
<keyword evidence="6 8" id="KW-0472">Membrane</keyword>
<evidence type="ECO:0000313" key="11">
    <source>
        <dbReference type="Proteomes" id="UP000236454"/>
    </source>
</evidence>
<dbReference type="GO" id="GO:0009279">
    <property type="term" value="C:cell outer membrane"/>
    <property type="evidence" value="ECO:0007669"/>
    <property type="project" value="UniProtKB-SubCell"/>
</dbReference>
<reference evidence="10 11" key="1">
    <citation type="submission" date="2016-10" db="EMBL/GenBank/DDBJ databases">
        <authorList>
            <person name="de Groot N.N."/>
        </authorList>
    </citation>
    <scope>NUCLEOTIDE SEQUENCE [LARGE SCALE GENOMIC DNA]</scope>
    <source>
        <strain evidence="10 11">CGMCC 1.7005</strain>
    </source>
</reference>
<dbReference type="GO" id="GO:0044718">
    <property type="term" value="P:siderophore transmembrane transport"/>
    <property type="evidence" value="ECO:0007669"/>
    <property type="project" value="TreeGrafter"/>
</dbReference>
<evidence type="ECO:0000256" key="3">
    <source>
        <dbReference type="ARBA" id="ARBA00022452"/>
    </source>
</evidence>
<dbReference type="Pfam" id="PF13620">
    <property type="entry name" value="CarboxypepD_reg"/>
    <property type="match status" value="1"/>
</dbReference>
<dbReference type="Gene3D" id="2.60.40.1120">
    <property type="entry name" value="Carboxypeptidase-like, regulatory domain"/>
    <property type="match status" value="1"/>
</dbReference>
<dbReference type="STRING" id="477690.SAMN05216474_0723"/>
<organism evidence="10 11">
    <name type="scientific">Lishizhenia tianjinensis</name>
    <dbReference type="NCBI Taxonomy" id="477690"/>
    <lineage>
        <taxon>Bacteria</taxon>
        <taxon>Pseudomonadati</taxon>
        <taxon>Bacteroidota</taxon>
        <taxon>Flavobacteriia</taxon>
        <taxon>Flavobacteriales</taxon>
        <taxon>Crocinitomicaceae</taxon>
        <taxon>Lishizhenia</taxon>
    </lineage>
</organism>
<sequence>MLRYLGVFLFLVFTNTLLSQNLTVYGKVSANGKVIENAKVNFGNGKGAYTTATGTFEVNGLNSGEYTIQVSAFGYENFTARIQLLKDTTQLSPFNLTPIKDIEGVTVSAETDTKITQQEAYNVTAIDLKPVQNLNLNVNEVLNGTPGIRVRESGGTGSDFSFSLNGFTGKQVRFFIDGLPTDYLGQAFGLNIVPVNLLDRIEVYKGVVPVRLGADVLGGAVNIVTKNKSKDFVDASYSLGSFNTHKAALVARHTTKNNFILNASGFYTSSENNYFMDAFLANPLTGAIDKEPTRIQRFNDAFRSSTGLLEMGVVNKKYADRLLIGFIASQTYKEIQQGANMTKVAGHVFTQERTFIPTLKYAKEDLWLKGLDLKVSAIYSDRQAITVDTSSRIYDWTGNYTEKDFSATSGELNWYKSYFTFNDKASLVTSTVDYALNKKHSFTFNNTFSWFQRQGEDTLSYSEVPFSNPNILQKNFMGLSYNLNLLDGKWESTAFVKSFQLRSVLYLDPESEYEDFIRSEAKQNYTGYGAASTYHIRKNLQVKASYENAYRLPEGYEIFGDGLLLRRNYELLAEQSQNFNLSLGGSKQVKTHKFQGEVGFIYRLPQNMIRRVAVGIASQYQNLLSAQVTGLEIAFKYTYKKRLHLELNSTYQNMLNTNQYSAGFDDPLYLDRIPNIPYFFGNGSITFNSKEFGKKGNHVSLRWHSLFVEEFYLKWPSQGATEFKNIIPRQIAHNLSITFNGGKGKYNLSLACNNLFDSKLYDNFKIQKPGRNFNLKLRYYITKK</sequence>
<evidence type="ECO:0000256" key="6">
    <source>
        <dbReference type="ARBA" id="ARBA00023136"/>
    </source>
</evidence>
<dbReference type="SUPFAM" id="SSF49464">
    <property type="entry name" value="Carboxypeptidase regulatory domain-like"/>
    <property type="match status" value="1"/>
</dbReference>
<gene>
    <name evidence="10" type="ORF">SAMN05216474_0723</name>
</gene>
<dbReference type="EMBL" id="FPAS01000001">
    <property type="protein sequence ID" value="SFT46774.1"/>
    <property type="molecule type" value="Genomic_DNA"/>
</dbReference>
<keyword evidence="5" id="KW-0732">Signal</keyword>
<dbReference type="InterPro" id="IPR037066">
    <property type="entry name" value="Plug_dom_sf"/>
</dbReference>
<evidence type="ECO:0000256" key="5">
    <source>
        <dbReference type="ARBA" id="ARBA00022729"/>
    </source>
</evidence>